<organism evidence="1 2">
    <name type="scientific">Mycobacterium phage Aziz</name>
    <dbReference type="NCBI Taxonomy" id="2762281"/>
    <lineage>
        <taxon>Viruses</taxon>
        <taxon>Duplodnaviria</taxon>
        <taxon>Heunggongvirae</taxon>
        <taxon>Uroviricota</taxon>
        <taxon>Caudoviricetes</taxon>
        <taxon>Vilmaviridae</taxon>
        <taxon>Mclasvirinae</taxon>
        <taxon>Reyvirus</taxon>
        <taxon>Reyvirus aziz</taxon>
    </lineage>
</organism>
<keyword evidence="2" id="KW-1185">Reference proteome</keyword>
<reference evidence="1 2" key="1">
    <citation type="submission" date="2020-06" db="EMBL/GenBank/DDBJ databases">
        <authorList>
            <person name="Ruesch T."/>
            <person name="Stepniewski C."/>
            <person name="Ballard C."/>
            <person name="Battaglia S."/>
            <person name="Diaz I."/>
            <person name="Engley A."/>
            <person name="Erickson A."/>
            <person name="Ernst L."/>
            <person name="Gonzales E."/>
            <person name="Haider A."/>
            <person name="Harrison M."/>
            <person name="Moore J."/>
            <person name="Paratore J."/>
            <person name="Rafanan A."/>
            <person name="Storz S."/>
            <person name="Poxleitner M.K."/>
            <person name="Anders K.R."/>
            <person name="Garlena R.A."/>
            <person name="Russell D.A."/>
            <person name="Pope W.H."/>
            <person name="Jacobs-Sera D."/>
            <person name="Hatfull G.F."/>
        </authorList>
    </citation>
    <scope>NUCLEOTIDE SEQUENCE [LARGE SCALE GENOMIC DNA]</scope>
</reference>
<dbReference type="RefSeq" id="YP_010013673.1">
    <property type="nucleotide sequence ID" value="NC_053513.1"/>
</dbReference>
<dbReference type="KEGG" id="vg:63210288"/>
<protein>
    <submittedName>
        <fullName evidence="1">Uncharacterized protein</fullName>
    </submittedName>
</protein>
<name>A0A7G8LHK6_9CAUD</name>
<sequence length="109" mass="12496">MSNVPLEQQFPIPFVLAEQPRMMLNFLALHSNIPDRYREMIAEWLLQYNTELGYYIGTSYGMDALQEADLIASAMAMQFLEVVAQEREAADKQMFDGLEQEIFGDGLPE</sequence>
<reference evidence="2" key="2">
    <citation type="journal article" date="2021" name="Microbiol. Resour. Announc.">
        <title>Genome Sequences of Subcluster M2 Mycobacteriophages Estes and Aziz.</title>
        <authorList>
            <person name="Fitzgerald S.K."/>
            <person name="Johnson E.H."/>
            <person name="Storz S.H.R."/>
            <person name="Ballard C."/>
            <person name="Battaglia S."/>
            <person name="Boice M."/>
            <person name="Bramwell-Butcher J."/>
            <person name="Dedinsky M."/>
            <person name="DeKlotz J."/>
            <person name="Diaz I."/>
            <person name="Engley A."/>
            <person name="Ernst L."/>
            <person name="Gonzales E."/>
            <person name="Groscost A."/>
            <person name="Grosser P."/>
            <person name="Haider A."/>
            <person name="Harrison M."/>
            <person name="Husler K."/>
            <person name="Lau J."/>
            <person name="Monlux M."/>
            <person name="Paratore J."/>
            <person name="Ruesch T."/>
            <person name="Schlesinger M."/>
            <person name="Scholes A."/>
            <person name="Poxleitner M.K."/>
            <person name="Anders K.R."/>
        </authorList>
    </citation>
    <scope>NUCLEOTIDE SEQUENCE [LARGE SCALE GENOMIC DNA]</scope>
</reference>
<proteinExistence type="predicted"/>
<accession>A0A7G8LHK6</accession>
<dbReference type="EMBL" id="MT658802">
    <property type="protein sequence ID" value="QNJ56728.1"/>
    <property type="molecule type" value="Genomic_DNA"/>
</dbReference>
<dbReference type="Proteomes" id="UP000515890">
    <property type="component" value="Segment"/>
</dbReference>
<evidence type="ECO:0000313" key="2">
    <source>
        <dbReference type="Proteomes" id="UP000515890"/>
    </source>
</evidence>
<dbReference type="GeneID" id="63210288"/>
<evidence type="ECO:0000313" key="1">
    <source>
        <dbReference type="EMBL" id="QNJ56728.1"/>
    </source>
</evidence>
<gene>
    <name evidence="1" type="primary">68</name>
    <name evidence="1" type="ORF">SEA_AZIZ_68</name>
</gene>